<dbReference type="GO" id="GO:0070814">
    <property type="term" value="P:hydrogen sulfide biosynthetic process"/>
    <property type="evidence" value="ECO:0007669"/>
    <property type="project" value="UniProtKB-UniRule"/>
</dbReference>
<evidence type="ECO:0000313" key="8">
    <source>
        <dbReference type="Proteomes" id="UP000289954"/>
    </source>
</evidence>
<feature type="binding site" evidence="4">
    <location>
        <position position="126"/>
    </location>
    <ligand>
        <name>[4Fe-4S] cluster</name>
        <dbReference type="ChEBI" id="CHEBI:49883"/>
    </ligand>
</feature>
<dbReference type="PIRSF" id="PIRSF000857">
    <property type="entry name" value="PAPS_reductase"/>
    <property type="match status" value="1"/>
</dbReference>
<comment type="function">
    <text evidence="4">Catalyzes the formation of sulfite from adenosine 5'-phosphosulfate (APS) using thioredoxin as an electron donor.</text>
</comment>
<comment type="cofactor">
    <cofactor evidence="4">
        <name>[4Fe-4S] cluster</name>
        <dbReference type="ChEBI" id="CHEBI:49883"/>
    </cofactor>
    <text evidence="4">Binds 1 [4Fe-4S] cluster per subunit.</text>
</comment>
<keyword evidence="4" id="KW-0408">Iron</keyword>
<dbReference type="Pfam" id="PF01507">
    <property type="entry name" value="PAPS_reduct"/>
    <property type="match status" value="1"/>
</dbReference>
<comment type="subcellular location">
    <subcellularLocation>
        <location evidence="4">Cytoplasm</location>
    </subcellularLocation>
</comment>
<dbReference type="GO" id="GO:0043866">
    <property type="term" value="F:adenylyl-sulfate reductase (thioredoxin) activity"/>
    <property type="evidence" value="ECO:0007669"/>
    <property type="project" value="UniProtKB-EC"/>
</dbReference>
<dbReference type="Gene3D" id="3.40.50.620">
    <property type="entry name" value="HUPs"/>
    <property type="match status" value="1"/>
</dbReference>
<evidence type="ECO:0000256" key="5">
    <source>
        <dbReference type="SAM" id="MobiDB-lite"/>
    </source>
</evidence>
<protein>
    <recommendedName>
        <fullName evidence="4">Adenosine 5'-phosphosulfate reductase</fullName>
        <shortName evidence="4">APS reductase</shortName>
        <ecNumber evidence="4">1.8.4.10</ecNumber>
    </recommendedName>
    <alternativeName>
        <fullName evidence="4">5'-adenylylsulfate reductase</fullName>
    </alternativeName>
    <alternativeName>
        <fullName evidence="4">Thioredoxin-dependent 5'-adenylylsulfate reductase</fullName>
    </alternativeName>
</protein>
<dbReference type="CDD" id="cd23945">
    <property type="entry name" value="PAPS_reductase"/>
    <property type="match status" value="1"/>
</dbReference>
<dbReference type="RefSeq" id="WP_130780464.1">
    <property type="nucleotide sequence ID" value="NZ_BIMR01000053.1"/>
</dbReference>
<dbReference type="GO" id="GO:0051539">
    <property type="term" value="F:4 iron, 4 sulfur cluster binding"/>
    <property type="evidence" value="ECO:0007669"/>
    <property type="project" value="UniProtKB-UniRule"/>
</dbReference>
<accession>A0A402DP08</accession>
<gene>
    <name evidence="4 7" type="primary">cysH</name>
    <name evidence="7" type="ORF">CBZ_09160</name>
</gene>
<evidence type="ECO:0000256" key="4">
    <source>
        <dbReference type="HAMAP-Rule" id="MF_00063"/>
    </source>
</evidence>
<organism evidence="7 8">
    <name type="scientific">Cellulomonas biazotea</name>
    <dbReference type="NCBI Taxonomy" id="1709"/>
    <lineage>
        <taxon>Bacteria</taxon>
        <taxon>Bacillati</taxon>
        <taxon>Actinomycetota</taxon>
        <taxon>Actinomycetes</taxon>
        <taxon>Micrococcales</taxon>
        <taxon>Cellulomonadaceae</taxon>
        <taxon>Cellulomonas</taxon>
    </lineage>
</organism>
<feature type="domain" description="Phosphoadenosine phosphosulphate reductase" evidence="6">
    <location>
        <begin position="47"/>
        <end position="215"/>
    </location>
</feature>
<feature type="binding site" evidence="4">
    <location>
        <position position="209"/>
    </location>
    <ligand>
        <name>[4Fe-4S] cluster</name>
        <dbReference type="ChEBI" id="CHEBI:49883"/>
    </ligand>
</feature>
<evidence type="ECO:0000256" key="1">
    <source>
        <dbReference type="ARBA" id="ARBA00009732"/>
    </source>
</evidence>
<reference evidence="7 8" key="1">
    <citation type="submission" date="2019-01" db="EMBL/GenBank/DDBJ databases">
        <title>Draft genome sequence of Cellulomonas takizawaensis strain TKZ-21.</title>
        <authorList>
            <person name="Yamamura H."/>
            <person name="Hayashi T."/>
            <person name="Hamada M."/>
            <person name="Serisawa Y."/>
            <person name="Matsuyama K."/>
            <person name="Nakagawa Y."/>
            <person name="Otoguro M."/>
            <person name="Yanagida F."/>
            <person name="Hayakawa M."/>
        </authorList>
    </citation>
    <scope>NUCLEOTIDE SEQUENCE [LARGE SCALE GENOMIC DNA]</scope>
    <source>
        <strain evidence="7 8">NBRC12680</strain>
    </source>
</reference>
<comment type="catalytic activity">
    <reaction evidence="4">
        <text>[thioredoxin]-disulfide + sulfite + AMP + 2 H(+) = adenosine 5'-phosphosulfate + [thioredoxin]-dithiol</text>
        <dbReference type="Rhea" id="RHEA:21976"/>
        <dbReference type="Rhea" id="RHEA-COMP:10698"/>
        <dbReference type="Rhea" id="RHEA-COMP:10700"/>
        <dbReference type="ChEBI" id="CHEBI:15378"/>
        <dbReference type="ChEBI" id="CHEBI:17359"/>
        <dbReference type="ChEBI" id="CHEBI:29950"/>
        <dbReference type="ChEBI" id="CHEBI:50058"/>
        <dbReference type="ChEBI" id="CHEBI:58243"/>
        <dbReference type="ChEBI" id="CHEBI:456215"/>
        <dbReference type="EC" id="1.8.4.10"/>
    </reaction>
</comment>
<comment type="pathway">
    <text evidence="3 4">Sulfur metabolism; hydrogen sulfide biosynthesis; sulfite from sulfate.</text>
</comment>
<evidence type="ECO:0000256" key="3">
    <source>
        <dbReference type="ARBA" id="ARBA00024327"/>
    </source>
</evidence>
<keyword evidence="2 4" id="KW-0560">Oxidoreductase</keyword>
<comment type="similarity">
    <text evidence="1 4">Belongs to the PAPS reductase family. CysH subfamily.</text>
</comment>
<dbReference type="PANTHER" id="PTHR46509:SF1">
    <property type="entry name" value="PHOSPHOADENOSINE PHOSPHOSULFATE REDUCTASE"/>
    <property type="match status" value="1"/>
</dbReference>
<comment type="caution">
    <text evidence="7">The sequence shown here is derived from an EMBL/GenBank/DDBJ whole genome shotgun (WGS) entry which is preliminary data.</text>
</comment>
<dbReference type="EMBL" id="BIMR01000053">
    <property type="protein sequence ID" value="GCE75860.1"/>
    <property type="molecule type" value="Genomic_DNA"/>
</dbReference>
<dbReference type="InterPro" id="IPR014729">
    <property type="entry name" value="Rossmann-like_a/b/a_fold"/>
</dbReference>
<feature type="region of interest" description="Disordered" evidence="5">
    <location>
        <begin position="217"/>
        <end position="239"/>
    </location>
</feature>
<dbReference type="GO" id="GO:0046872">
    <property type="term" value="F:metal ion binding"/>
    <property type="evidence" value="ECO:0007669"/>
    <property type="project" value="UniProtKB-KW"/>
</dbReference>
<dbReference type="GO" id="GO:0004604">
    <property type="term" value="F:phosphoadenylyl-sulfate reductase (thioredoxin) activity"/>
    <property type="evidence" value="ECO:0007669"/>
    <property type="project" value="UniProtKB-UniRule"/>
</dbReference>
<evidence type="ECO:0000256" key="2">
    <source>
        <dbReference type="ARBA" id="ARBA00023002"/>
    </source>
</evidence>
<sequence length="239" mass="25977">MSTETPAVADLSPDELRAFAERAGVELEGAHPSEILAWAARTFGDDLVVASSMGDEVLVDLVAKAVPGANVIFLDTGYHFAETIGTRDYYAEFTDIRLRTVLPLRTVAEQDAEHGPRLHDRDPNLCCALRKVEPLERGLAPYTAWVTGMRREDAPTRTDITVVGWDARRGKVKLNPVAAWTQADVDAYVAEHHVVLNPLRQAGYASIGCAPCTRATAPGEDPRAGRWSGTSKTECGLHT</sequence>
<keyword evidence="4" id="KW-0963">Cytoplasm</keyword>
<dbReference type="GO" id="GO:0005737">
    <property type="term" value="C:cytoplasm"/>
    <property type="evidence" value="ECO:0007669"/>
    <property type="project" value="UniProtKB-SubCell"/>
</dbReference>
<feature type="binding site" evidence="4">
    <location>
        <position position="127"/>
    </location>
    <ligand>
        <name>[4Fe-4S] cluster</name>
        <dbReference type="ChEBI" id="CHEBI:49883"/>
    </ligand>
</feature>
<dbReference type="AlphaFoldDB" id="A0A402DP08"/>
<keyword evidence="8" id="KW-1185">Reference proteome</keyword>
<dbReference type="PANTHER" id="PTHR46509">
    <property type="entry name" value="PHOSPHOADENOSINE PHOSPHOSULFATE REDUCTASE"/>
    <property type="match status" value="1"/>
</dbReference>
<evidence type="ECO:0000313" key="7">
    <source>
        <dbReference type="EMBL" id="GCE75860.1"/>
    </source>
</evidence>
<dbReference type="Proteomes" id="UP000289954">
    <property type="component" value="Unassembled WGS sequence"/>
</dbReference>
<feature type="binding site" evidence="4">
    <location>
        <position position="212"/>
    </location>
    <ligand>
        <name>[4Fe-4S] cluster</name>
        <dbReference type="ChEBI" id="CHEBI:49883"/>
    </ligand>
</feature>
<proteinExistence type="inferred from homology"/>
<dbReference type="InterPro" id="IPR002500">
    <property type="entry name" value="PAPS_reduct_dom"/>
</dbReference>
<keyword evidence="4" id="KW-0479">Metal-binding</keyword>
<dbReference type="NCBIfam" id="NF002537">
    <property type="entry name" value="PRK02090.1"/>
    <property type="match status" value="1"/>
</dbReference>
<dbReference type="SUPFAM" id="SSF52402">
    <property type="entry name" value="Adenine nucleotide alpha hydrolases-like"/>
    <property type="match status" value="1"/>
</dbReference>
<dbReference type="GO" id="GO:0019379">
    <property type="term" value="P:sulfate assimilation, phosphoadenylyl sulfate reduction by phosphoadenylyl-sulfate reductase (thioredoxin)"/>
    <property type="evidence" value="ECO:0007669"/>
    <property type="project" value="UniProtKB-UniRule"/>
</dbReference>
<name>A0A402DP08_9CELL</name>
<feature type="active site" description="Nucleophile; cysteine thiosulfonate intermediate" evidence="4">
    <location>
        <position position="235"/>
    </location>
</feature>
<evidence type="ECO:0000259" key="6">
    <source>
        <dbReference type="Pfam" id="PF01507"/>
    </source>
</evidence>
<dbReference type="EC" id="1.8.4.10" evidence="4"/>
<dbReference type="NCBIfam" id="TIGR00434">
    <property type="entry name" value="cysH"/>
    <property type="match status" value="1"/>
</dbReference>
<dbReference type="HAMAP" id="MF_00063">
    <property type="entry name" value="CysH"/>
    <property type="match status" value="1"/>
</dbReference>
<dbReference type="OrthoDB" id="9794018at2"/>
<keyword evidence="4" id="KW-0411">Iron-sulfur</keyword>
<dbReference type="InterPro" id="IPR004511">
    <property type="entry name" value="PAPS/APS_Rdtase"/>
</dbReference>